<dbReference type="AlphaFoldDB" id="A0A3E1F1A5"/>
<gene>
    <name evidence="1" type="ORF">DXU93_01245</name>
</gene>
<accession>A0A3E1F1A5</accession>
<sequence length="287" mass="33968">MKNQFHIFTMILVFLCTSQFSKSQNTELEHTIQPFYTPFILKAGNLSRQYASLSNERVDVEYATPFIFESGINYVISSEKCAWSLGFSFMNQHHVMRSTYPNPYEEYESDYALENKFKLKKLTSNFVGFKGGVGFSPFERFRINFGVNAYFSVTRKSRIQYYGIHNQASYHKDNDSFQYTYELMTPEGLQTVTTKTKVMYEEQKSKPIFLPEISLDYELVPNLLLNLGFRCQFWETPENYRFKYTESGFIHSTTFEEEELHESRITAQGYYFWLGVKYDIPILFRKE</sequence>
<keyword evidence="2" id="KW-1185">Reference proteome</keyword>
<reference evidence="1 2" key="1">
    <citation type="submission" date="2018-08" db="EMBL/GenBank/DDBJ databases">
        <title>The draft genome squence of Brumimicrobium sp. N62.</title>
        <authorList>
            <person name="Du Z.-J."/>
            <person name="Luo H.-R."/>
        </authorList>
    </citation>
    <scope>NUCLEOTIDE SEQUENCE [LARGE SCALE GENOMIC DNA]</scope>
    <source>
        <strain evidence="1 2">N62</strain>
    </source>
</reference>
<dbReference type="EMBL" id="QURB01000001">
    <property type="protein sequence ID" value="RFC55585.1"/>
    <property type="molecule type" value="Genomic_DNA"/>
</dbReference>
<evidence type="ECO:0008006" key="3">
    <source>
        <dbReference type="Google" id="ProtNLM"/>
    </source>
</evidence>
<protein>
    <recommendedName>
        <fullName evidence="3">Outer membrane protein beta-barrel domain-containing protein</fullName>
    </recommendedName>
</protein>
<dbReference type="Proteomes" id="UP000257127">
    <property type="component" value="Unassembled WGS sequence"/>
</dbReference>
<evidence type="ECO:0000313" key="1">
    <source>
        <dbReference type="EMBL" id="RFC55585.1"/>
    </source>
</evidence>
<comment type="caution">
    <text evidence="1">The sequence shown here is derived from an EMBL/GenBank/DDBJ whole genome shotgun (WGS) entry which is preliminary data.</text>
</comment>
<evidence type="ECO:0000313" key="2">
    <source>
        <dbReference type="Proteomes" id="UP000257127"/>
    </source>
</evidence>
<organism evidence="1 2">
    <name type="scientific">Brumimicrobium aurantiacum</name>
    <dbReference type="NCBI Taxonomy" id="1737063"/>
    <lineage>
        <taxon>Bacteria</taxon>
        <taxon>Pseudomonadati</taxon>
        <taxon>Bacteroidota</taxon>
        <taxon>Flavobacteriia</taxon>
        <taxon>Flavobacteriales</taxon>
        <taxon>Crocinitomicaceae</taxon>
        <taxon>Brumimicrobium</taxon>
    </lineage>
</organism>
<name>A0A3E1F1A5_9FLAO</name>
<dbReference type="RefSeq" id="WP_116879420.1">
    <property type="nucleotide sequence ID" value="NZ_QURB01000001.1"/>
</dbReference>
<proteinExistence type="predicted"/>